<dbReference type="AlphaFoldDB" id="Q0RM35"/>
<dbReference type="RefSeq" id="WP_011603925.1">
    <property type="nucleotide sequence ID" value="NC_008278.1"/>
</dbReference>
<name>Q0RM35_FRAAA</name>
<accession>Q0RM35</accession>
<protein>
    <submittedName>
        <fullName evidence="1">Uncharacterized protein</fullName>
    </submittedName>
</protein>
<keyword evidence="2" id="KW-1185">Reference proteome</keyword>
<dbReference type="EMBL" id="CT573213">
    <property type="protein sequence ID" value="CAJ61417.1"/>
    <property type="molecule type" value="Genomic_DNA"/>
</dbReference>
<dbReference type="HOGENOM" id="CLU_1956375_0_0_11"/>
<dbReference type="KEGG" id="fal:FRAAL2773"/>
<evidence type="ECO:0000313" key="1">
    <source>
        <dbReference type="EMBL" id="CAJ61417.1"/>
    </source>
</evidence>
<proteinExistence type="predicted"/>
<organism evidence="1 2">
    <name type="scientific">Frankia alni (strain DSM 45986 / CECT 9034 / ACN14a)</name>
    <dbReference type="NCBI Taxonomy" id="326424"/>
    <lineage>
        <taxon>Bacteria</taxon>
        <taxon>Bacillati</taxon>
        <taxon>Actinomycetota</taxon>
        <taxon>Actinomycetes</taxon>
        <taxon>Frankiales</taxon>
        <taxon>Frankiaceae</taxon>
        <taxon>Frankia</taxon>
    </lineage>
</organism>
<reference evidence="1 2" key="1">
    <citation type="journal article" date="2007" name="Genome Res.">
        <title>Genome characteristics of facultatively symbiotic Frankia sp. strains reflect host range and host plant biogeography.</title>
        <authorList>
            <person name="Normand P."/>
            <person name="Lapierre P."/>
            <person name="Tisa L.S."/>
            <person name="Gogarten J.P."/>
            <person name="Alloisio N."/>
            <person name="Bagnarol E."/>
            <person name="Bassi C.A."/>
            <person name="Berry A.M."/>
            <person name="Bickhart D.M."/>
            <person name="Choisne N."/>
            <person name="Couloux A."/>
            <person name="Cournoyer B."/>
            <person name="Cruveiller S."/>
            <person name="Daubin V."/>
            <person name="Demange N."/>
            <person name="Francino M.P."/>
            <person name="Goltsman E."/>
            <person name="Huang Y."/>
            <person name="Kopp O.R."/>
            <person name="Labarre L."/>
            <person name="Lapidus A."/>
            <person name="Lavire C."/>
            <person name="Marechal J."/>
            <person name="Martinez M."/>
            <person name="Mastronunzio J.E."/>
            <person name="Mullin B.C."/>
            <person name="Niemann J."/>
            <person name="Pujic P."/>
            <person name="Rawnsley T."/>
            <person name="Rouy Z."/>
            <person name="Schenowitz C."/>
            <person name="Sellstedt A."/>
            <person name="Tavares F."/>
            <person name="Tomkins J.P."/>
            <person name="Vallenet D."/>
            <person name="Valverde C."/>
            <person name="Wall L.G."/>
            <person name="Wang Y."/>
            <person name="Medigue C."/>
            <person name="Benson D.R."/>
        </authorList>
    </citation>
    <scope>NUCLEOTIDE SEQUENCE [LARGE SCALE GENOMIC DNA]</scope>
    <source>
        <strain evidence="2">DSM 45986 / CECT 9034 / ACN14a</strain>
    </source>
</reference>
<sequence length="128" mass="14275">MTGPYRAHPTEVELLRWYAARPGESHRIAESGLRDHLRNGAVELLDDAGLLVFQYPGWTITPAGQAFAANPLLLVTQVIGSLEYEASETIGSYCHYCCRIRTGMTMWKNCYGDALCDRCAKDKVHEPS</sequence>
<evidence type="ECO:0000313" key="2">
    <source>
        <dbReference type="Proteomes" id="UP000000657"/>
    </source>
</evidence>
<dbReference type="STRING" id="326424.FRAAL2773"/>
<dbReference type="Proteomes" id="UP000000657">
    <property type="component" value="Chromosome"/>
</dbReference>
<gene>
    <name evidence="1" type="ordered locus">FRAAL2773</name>
</gene>